<reference evidence="2 3" key="1">
    <citation type="submission" date="2020-06" db="EMBL/GenBank/DDBJ databases">
        <title>Sphingomonas hominis sp. nov., a member of the Sphingomonas, isolated from the hair of a 22-year-old girl.</title>
        <authorList>
            <person name="Zhang D.-F."/>
            <person name="Cui X.-W."/>
        </authorList>
    </citation>
    <scope>NUCLEOTIDE SEQUENCE [LARGE SCALE GENOMIC DNA]</scope>
    <source>
        <strain evidence="2 3">HHU CXW</strain>
    </source>
</reference>
<accession>A0ABX2JP12</accession>
<keyword evidence="1" id="KW-0812">Transmembrane</keyword>
<keyword evidence="1" id="KW-0472">Membrane</keyword>
<proteinExistence type="predicted"/>
<evidence type="ECO:0000313" key="2">
    <source>
        <dbReference type="EMBL" id="NTS64842.1"/>
    </source>
</evidence>
<dbReference type="EMBL" id="JABULH010000002">
    <property type="protein sequence ID" value="NTS64842.1"/>
    <property type="molecule type" value="Genomic_DNA"/>
</dbReference>
<evidence type="ECO:0000313" key="3">
    <source>
        <dbReference type="Proteomes" id="UP000621447"/>
    </source>
</evidence>
<evidence type="ECO:0000256" key="1">
    <source>
        <dbReference type="SAM" id="Phobius"/>
    </source>
</evidence>
<sequence>MSQPTRSSAAGGFFIAAGALGGTVIGLVLRQPSLGFLGGLAIGAGIALAVWLIDRRRRGE</sequence>
<gene>
    <name evidence="2" type="ORF">HRV97_06680</name>
</gene>
<feature type="transmembrane region" description="Helical" evidence="1">
    <location>
        <begin position="35"/>
        <end position="53"/>
    </location>
</feature>
<dbReference type="Proteomes" id="UP000621447">
    <property type="component" value="Unassembled WGS sequence"/>
</dbReference>
<comment type="caution">
    <text evidence="2">The sequence shown here is derived from an EMBL/GenBank/DDBJ whole genome shotgun (WGS) entry which is preliminary data.</text>
</comment>
<protein>
    <submittedName>
        <fullName evidence="2">Uncharacterized protein</fullName>
    </submittedName>
</protein>
<name>A0ABX2JP12_9SPHN</name>
<keyword evidence="1" id="KW-1133">Transmembrane helix</keyword>
<organism evidence="2 3">
    <name type="scientific">Sphingomonas hominis</name>
    <dbReference type="NCBI Taxonomy" id="2741495"/>
    <lineage>
        <taxon>Bacteria</taxon>
        <taxon>Pseudomonadati</taxon>
        <taxon>Pseudomonadota</taxon>
        <taxon>Alphaproteobacteria</taxon>
        <taxon>Sphingomonadales</taxon>
        <taxon>Sphingomonadaceae</taxon>
        <taxon>Sphingomonas</taxon>
    </lineage>
</organism>
<keyword evidence="3" id="KW-1185">Reference proteome</keyword>
<feature type="transmembrane region" description="Helical" evidence="1">
    <location>
        <begin position="12"/>
        <end position="29"/>
    </location>
</feature>